<feature type="region of interest" description="Disordered" evidence="1">
    <location>
        <begin position="49"/>
        <end position="70"/>
    </location>
</feature>
<evidence type="ECO:0000256" key="1">
    <source>
        <dbReference type="SAM" id="MobiDB-lite"/>
    </source>
</evidence>
<proteinExistence type="predicted"/>
<evidence type="ECO:0000256" key="2">
    <source>
        <dbReference type="SAM" id="Phobius"/>
    </source>
</evidence>
<dbReference type="eggNOG" id="ENOG502R7N6">
    <property type="taxonomic scope" value="Eukaryota"/>
</dbReference>
<dbReference type="PhylomeDB" id="A0A022QU05"/>
<feature type="transmembrane region" description="Helical" evidence="2">
    <location>
        <begin position="12"/>
        <end position="28"/>
    </location>
</feature>
<sequence length="109" mass="12404">MSFSGEKTQHHSSFLVALLIISLAHLWISSQTQVEAIRILRQRWLAAEEDQSHYTEPPPPPPSPAGKNQTEIFREYFKGRVSDLNTTTKNGTFLDYKRSIPSCPDPLHN</sequence>
<dbReference type="InterPro" id="IPR040274">
    <property type="entry name" value="CLE27/CLE43"/>
</dbReference>
<evidence type="ECO:0000313" key="4">
    <source>
        <dbReference type="Proteomes" id="UP000030748"/>
    </source>
</evidence>
<keyword evidence="2" id="KW-1133">Transmembrane helix</keyword>
<name>A0A022QU05_ERYGU</name>
<protein>
    <submittedName>
        <fullName evidence="3">Uncharacterized protein</fullName>
    </submittedName>
</protein>
<dbReference type="Proteomes" id="UP000030748">
    <property type="component" value="Unassembled WGS sequence"/>
</dbReference>
<dbReference type="PANTHER" id="PTHR37184:SF2">
    <property type="entry name" value="CLAVATA3_ESR (CLE)-RELATED PROTEIN 43"/>
    <property type="match status" value="1"/>
</dbReference>
<dbReference type="AlphaFoldDB" id="A0A022QU05"/>
<evidence type="ECO:0000313" key="3">
    <source>
        <dbReference type="EMBL" id="EYU29980.1"/>
    </source>
</evidence>
<organism evidence="3 4">
    <name type="scientific">Erythranthe guttata</name>
    <name type="common">Yellow monkey flower</name>
    <name type="synonym">Mimulus guttatus</name>
    <dbReference type="NCBI Taxonomy" id="4155"/>
    <lineage>
        <taxon>Eukaryota</taxon>
        <taxon>Viridiplantae</taxon>
        <taxon>Streptophyta</taxon>
        <taxon>Embryophyta</taxon>
        <taxon>Tracheophyta</taxon>
        <taxon>Spermatophyta</taxon>
        <taxon>Magnoliopsida</taxon>
        <taxon>eudicotyledons</taxon>
        <taxon>Gunneridae</taxon>
        <taxon>Pentapetalae</taxon>
        <taxon>asterids</taxon>
        <taxon>lamiids</taxon>
        <taxon>Lamiales</taxon>
        <taxon>Phrymaceae</taxon>
        <taxon>Erythranthe</taxon>
    </lineage>
</organism>
<reference evidence="3 4" key="1">
    <citation type="journal article" date="2013" name="Proc. Natl. Acad. Sci. U.S.A.">
        <title>Fine-scale variation in meiotic recombination in Mimulus inferred from population shotgun sequencing.</title>
        <authorList>
            <person name="Hellsten U."/>
            <person name="Wright K.M."/>
            <person name="Jenkins J."/>
            <person name="Shu S."/>
            <person name="Yuan Y."/>
            <person name="Wessler S.R."/>
            <person name="Schmutz J."/>
            <person name="Willis J.H."/>
            <person name="Rokhsar D.S."/>
        </authorList>
    </citation>
    <scope>NUCLEOTIDE SEQUENCE [LARGE SCALE GENOMIC DNA]</scope>
    <source>
        <strain evidence="4">cv. DUN x IM62</strain>
    </source>
</reference>
<dbReference type="EMBL" id="KI631110">
    <property type="protein sequence ID" value="EYU29980.1"/>
    <property type="molecule type" value="Genomic_DNA"/>
</dbReference>
<feature type="region of interest" description="Disordered" evidence="1">
    <location>
        <begin position="89"/>
        <end position="109"/>
    </location>
</feature>
<accession>A0A022QU05</accession>
<keyword evidence="4" id="KW-1185">Reference proteome</keyword>
<keyword evidence="2" id="KW-0812">Transmembrane</keyword>
<gene>
    <name evidence="3" type="ORF">MIMGU_mgv1a025609mg</name>
</gene>
<keyword evidence="2" id="KW-0472">Membrane</keyword>
<dbReference type="PANTHER" id="PTHR37184">
    <property type="entry name" value="CLAVATA3/ESR (CLE)-RELATED PROTEIN 27"/>
    <property type="match status" value="1"/>
</dbReference>